<accession>A0AAJ5WET4</accession>
<evidence type="ECO:0000313" key="2">
    <source>
        <dbReference type="Proteomes" id="UP001216329"/>
    </source>
</evidence>
<reference evidence="1" key="1">
    <citation type="submission" date="2023-03" db="EMBL/GenBank/DDBJ databases">
        <title>Andean soil-derived lignocellulolytic bacterial consortium as a source of novel taxa and putative plastic-active enzymes.</title>
        <authorList>
            <person name="Diaz-Garcia L."/>
            <person name="Chuvochina M."/>
            <person name="Feuerriegel G."/>
            <person name="Bunk B."/>
            <person name="Sproer C."/>
            <person name="Streit W.R."/>
            <person name="Rodriguez L.M."/>
            <person name="Overmann J."/>
            <person name="Jimenez D.J."/>
        </authorList>
    </citation>
    <scope>NUCLEOTIDE SEQUENCE</scope>
    <source>
        <strain evidence="1">MAG 876</strain>
    </source>
</reference>
<sequence length="244" mass="26853">MKNITEFPGKSSFDNPKQLLSKNSQESYKLDGYAGLVIWDLDLHRAQASERISSFSSELIVPEAPTLQDAQKVIFLFNGLQTSLKNTTDKAILQPVLAWNKGGWTVSSWYVNGARDKPKEVKVICNTKPIPVTSGDKLVSVMTSEIDTYGFYYSCEFENLPGSGLELVSPFDLTLSLLALEAYGVTSCESIPPKGLRFSNVSLTTTSSRKPSWEEKTPPSGCKVFAHISTDTDTDNTEVTFSSN</sequence>
<evidence type="ECO:0000313" key="1">
    <source>
        <dbReference type="EMBL" id="WEK29604.1"/>
    </source>
</evidence>
<dbReference type="EMBL" id="CP119325">
    <property type="protein sequence ID" value="WEK29604.1"/>
    <property type="molecule type" value="Genomic_DNA"/>
</dbReference>
<gene>
    <name evidence="1" type="ORF">P0Y58_22330</name>
</gene>
<organism evidence="1 2">
    <name type="scientific">Candidatus Pseudomonas phytovorans</name>
    <dbReference type="NCBI Taxonomy" id="3121377"/>
    <lineage>
        <taxon>Bacteria</taxon>
        <taxon>Pseudomonadati</taxon>
        <taxon>Pseudomonadota</taxon>
        <taxon>Gammaproteobacteria</taxon>
        <taxon>Pseudomonadales</taxon>
        <taxon>Pseudomonadaceae</taxon>
        <taxon>Pseudomonas</taxon>
    </lineage>
</organism>
<dbReference type="AlphaFoldDB" id="A0AAJ5WET4"/>
<proteinExistence type="predicted"/>
<name>A0AAJ5WET4_9PSED</name>
<dbReference type="Proteomes" id="UP001216329">
    <property type="component" value="Chromosome"/>
</dbReference>
<protein>
    <submittedName>
        <fullName evidence="1">Uncharacterized protein</fullName>
    </submittedName>
</protein>